<gene>
    <name evidence="4" type="ORF">H9698_11015</name>
</gene>
<reference evidence="4" key="2">
    <citation type="submission" date="2021-04" db="EMBL/GenBank/DDBJ databases">
        <authorList>
            <person name="Gilroy R."/>
        </authorList>
    </citation>
    <scope>NUCLEOTIDE SEQUENCE</scope>
    <source>
        <strain evidence="4">5933</strain>
    </source>
</reference>
<dbReference type="InterPro" id="IPR012338">
    <property type="entry name" value="Beta-lactam/transpept-like"/>
</dbReference>
<organism evidence="4 5">
    <name type="scientific">Candidatus Ruthenibacterium merdavium</name>
    <dbReference type="NCBI Taxonomy" id="2838752"/>
    <lineage>
        <taxon>Bacteria</taxon>
        <taxon>Bacillati</taxon>
        <taxon>Bacillota</taxon>
        <taxon>Clostridia</taxon>
        <taxon>Eubacteriales</taxon>
        <taxon>Oscillospiraceae</taxon>
        <taxon>Ruthenibacterium</taxon>
    </lineage>
</organism>
<evidence type="ECO:0000313" key="5">
    <source>
        <dbReference type="Proteomes" id="UP000823918"/>
    </source>
</evidence>
<proteinExistence type="predicted"/>
<evidence type="ECO:0000256" key="2">
    <source>
        <dbReference type="SAM" id="SignalP"/>
    </source>
</evidence>
<sequence length="449" mass="50433">MILFILVLVPCTAFAYNMPDFDTINEQLEADVKAFHIPGMAVIVVNKDEVLFAEAYGNCESIDTPFIIGSMSKSFTALAIMQLVEQGKIDLDTPISDYIDVSLYLKNALDGNRITVRQLLNHTSGLGTYQRFGSAKITDSYGKYEYANVNYGLLGKIIESVSGKSYSDYVEQYIFSPLDMEHSSATFDNSKADGLIAGYRNYFGIPIAGEPDYPDDRSWSTVPAGYISSCASDMGNYLQMYLNNGSGIISQDSLDTMFYDNVPQDENNLYFYGMGWVLSNDFDEPVFNHSGLVENYTSNMFIFPESGIGIAVLVNMNDYLVGNNLINNIIMHLLGKEMTEASGNLYINYHTLLNLCYLLVILVAVFPILFIRRWRKKNHTKKQIVIDIFTHVILPIILLLLPYLVGVPLWVVWYFVKDLFFVLVVSAFLLLSTGIYKAFVVLGSKSTED</sequence>
<dbReference type="Pfam" id="PF00144">
    <property type="entry name" value="Beta-lactamase"/>
    <property type="match status" value="1"/>
</dbReference>
<evidence type="ECO:0000313" key="4">
    <source>
        <dbReference type="EMBL" id="HJC73303.1"/>
    </source>
</evidence>
<keyword evidence="1" id="KW-0472">Membrane</keyword>
<keyword evidence="1" id="KW-0812">Transmembrane</keyword>
<dbReference type="PANTHER" id="PTHR46825">
    <property type="entry name" value="D-ALANYL-D-ALANINE-CARBOXYPEPTIDASE/ENDOPEPTIDASE AMPH"/>
    <property type="match status" value="1"/>
</dbReference>
<dbReference type="PANTHER" id="PTHR46825:SF15">
    <property type="entry name" value="BETA-LACTAMASE-RELATED DOMAIN-CONTAINING PROTEIN"/>
    <property type="match status" value="1"/>
</dbReference>
<comment type="caution">
    <text evidence="4">The sequence shown here is derived from an EMBL/GenBank/DDBJ whole genome shotgun (WGS) entry which is preliminary data.</text>
</comment>
<dbReference type="Proteomes" id="UP000823918">
    <property type="component" value="Unassembled WGS sequence"/>
</dbReference>
<feature type="signal peptide" evidence="2">
    <location>
        <begin position="1"/>
        <end position="15"/>
    </location>
</feature>
<feature type="transmembrane region" description="Helical" evidence="1">
    <location>
        <begin position="352"/>
        <end position="371"/>
    </location>
</feature>
<evidence type="ECO:0000259" key="3">
    <source>
        <dbReference type="Pfam" id="PF00144"/>
    </source>
</evidence>
<reference evidence="4" key="1">
    <citation type="journal article" date="2021" name="PeerJ">
        <title>Extensive microbial diversity within the chicken gut microbiome revealed by metagenomics and culture.</title>
        <authorList>
            <person name="Gilroy R."/>
            <person name="Ravi A."/>
            <person name="Getino M."/>
            <person name="Pursley I."/>
            <person name="Horton D.L."/>
            <person name="Alikhan N.F."/>
            <person name="Baker D."/>
            <person name="Gharbi K."/>
            <person name="Hall N."/>
            <person name="Watson M."/>
            <person name="Adriaenssens E.M."/>
            <person name="Foster-Nyarko E."/>
            <person name="Jarju S."/>
            <person name="Secka A."/>
            <person name="Antonio M."/>
            <person name="Oren A."/>
            <person name="Chaudhuri R.R."/>
            <person name="La Ragione R."/>
            <person name="Hildebrand F."/>
            <person name="Pallen M.J."/>
        </authorList>
    </citation>
    <scope>NUCLEOTIDE SEQUENCE</scope>
    <source>
        <strain evidence="4">5933</strain>
    </source>
</reference>
<name>A0A9D2TLN4_9FIRM</name>
<feature type="transmembrane region" description="Helical" evidence="1">
    <location>
        <begin position="392"/>
        <end position="413"/>
    </location>
</feature>
<feature type="chain" id="PRO_5038447387" evidence="2">
    <location>
        <begin position="16"/>
        <end position="449"/>
    </location>
</feature>
<dbReference type="InterPro" id="IPR050491">
    <property type="entry name" value="AmpC-like"/>
</dbReference>
<evidence type="ECO:0000256" key="1">
    <source>
        <dbReference type="SAM" id="Phobius"/>
    </source>
</evidence>
<dbReference type="InterPro" id="IPR001466">
    <property type="entry name" value="Beta-lactam-related"/>
</dbReference>
<feature type="transmembrane region" description="Helical" evidence="1">
    <location>
        <begin position="419"/>
        <end position="442"/>
    </location>
</feature>
<dbReference type="SUPFAM" id="SSF56601">
    <property type="entry name" value="beta-lactamase/transpeptidase-like"/>
    <property type="match status" value="1"/>
</dbReference>
<dbReference type="EMBL" id="DWWA01000054">
    <property type="protein sequence ID" value="HJC73303.1"/>
    <property type="molecule type" value="Genomic_DNA"/>
</dbReference>
<accession>A0A9D2TLN4</accession>
<feature type="domain" description="Beta-lactamase-related" evidence="3">
    <location>
        <begin position="29"/>
        <end position="317"/>
    </location>
</feature>
<dbReference type="AlphaFoldDB" id="A0A9D2TLN4"/>
<keyword evidence="1" id="KW-1133">Transmembrane helix</keyword>
<dbReference type="Gene3D" id="3.40.710.10">
    <property type="entry name" value="DD-peptidase/beta-lactamase superfamily"/>
    <property type="match status" value="1"/>
</dbReference>
<keyword evidence="2" id="KW-0732">Signal</keyword>
<protein>
    <submittedName>
        <fullName evidence="4">Beta-lactamase family protein</fullName>
    </submittedName>
</protein>